<dbReference type="HOGENOM" id="CLU_3425229_0_0_1"/>
<reference evidence="2" key="1">
    <citation type="submission" date="2011-08" db="EMBL/GenBank/DDBJ databases">
        <authorList>
            <person name="Rombauts S."/>
        </authorList>
    </citation>
    <scope>NUCLEOTIDE SEQUENCE</scope>
    <source>
        <strain evidence="2">London</strain>
    </source>
</reference>
<sequence length="22" mass="2659">MDFSHYNLLSITHWPDEKRPGD</sequence>
<proteinExistence type="predicted"/>
<evidence type="ECO:0000313" key="1">
    <source>
        <dbReference type="EnsemblMetazoa" id="tetur02g00540.1"/>
    </source>
</evidence>
<dbReference type="EMBL" id="CAEY01000777">
    <property type="status" value="NOT_ANNOTATED_CDS"/>
    <property type="molecule type" value="Genomic_DNA"/>
</dbReference>
<dbReference type="EnsemblMetazoa" id="tetur02g00540.1">
    <property type="protein sequence ID" value="tetur02g00540.1"/>
    <property type="gene ID" value="tetur02g00540"/>
</dbReference>
<name>T1JUD7_TETUR</name>
<keyword evidence="2" id="KW-1185">Reference proteome</keyword>
<dbReference type="AlphaFoldDB" id="T1JUD7"/>
<protein>
    <submittedName>
        <fullName evidence="1">Uncharacterized protein</fullName>
    </submittedName>
</protein>
<reference evidence="1" key="2">
    <citation type="submission" date="2015-06" db="UniProtKB">
        <authorList>
            <consortium name="EnsemblMetazoa"/>
        </authorList>
    </citation>
    <scope>IDENTIFICATION</scope>
</reference>
<accession>T1JUD7</accession>
<evidence type="ECO:0000313" key="2">
    <source>
        <dbReference type="Proteomes" id="UP000015104"/>
    </source>
</evidence>
<organism evidence="1 2">
    <name type="scientific">Tetranychus urticae</name>
    <name type="common">Two-spotted spider mite</name>
    <dbReference type="NCBI Taxonomy" id="32264"/>
    <lineage>
        <taxon>Eukaryota</taxon>
        <taxon>Metazoa</taxon>
        <taxon>Ecdysozoa</taxon>
        <taxon>Arthropoda</taxon>
        <taxon>Chelicerata</taxon>
        <taxon>Arachnida</taxon>
        <taxon>Acari</taxon>
        <taxon>Acariformes</taxon>
        <taxon>Trombidiformes</taxon>
        <taxon>Prostigmata</taxon>
        <taxon>Eleutherengona</taxon>
        <taxon>Raphignathae</taxon>
        <taxon>Tetranychoidea</taxon>
        <taxon>Tetranychidae</taxon>
        <taxon>Tetranychus</taxon>
    </lineage>
</organism>
<dbReference type="Proteomes" id="UP000015104">
    <property type="component" value="Unassembled WGS sequence"/>
</dbReference>